<evidence type="ECO:0000256" key="6">
    <source>
        <dbReference type="ARBA" id="ARBA00022842"/>
    </source>
</evidence>
<dbReference type="InterPro" id="IPR015797">
    <property type="entry name" value="NUDIX_hydrolase-like_dom_sf"/>
</dbReference>
<protein>
    <recommendedName>
        <fullName evidence="3 10">Isopentenyl-diphosphate delta-isomerase</fullName>
        <ecNumber evidence="3 10">5.3.3.2</ecNumber>
    </recommendedName>
</protein>
<evidence type="ECO:0000256" key="8">
    <source>
        <dbReference type="ARBA" id="ARBA00023229"/>
    </source>
</evidence>
<dbReference type="SUPFAM" id="SSF55811">
    <property type="entry name" value="Nudix"/>
    <property type="match status" value="1"/>
</dbReference>
<gene>
    <name evidence="13" type="primary">idi</name>
    <name evidence="13" type="ORF">KK083_02900</name>
</gene>
<dbReference type="NCBIfam" id="TIGR02150">
    <property type="entry name" value="IPP_isom_1"/>
    <property type="match status" value="1"/>
</dbReference>
<dbReference type="Proteomes" id="UP001319200">
    <property type="component" value="Unassembled WGS sequence"/>
</dbReference>
<dbReference type="PANTHER" id="PTHR10885:SF0">
    <property type="entry name" value="ISOPENTENYL-DIPHOSPHATE DELTA-ISOMERASE"/>
    <property type="match status" value="1"/>
</dbReference>
<feature type="domain" description="Nudix hydrolase" evidence="12">
    <location>
        <begin position="27"/>
        <end position="159"/>
    </location>
</feature>
<dbReference type="InterPro" id="IPR056375">
    <property type="entry name" value="Idi_bact"/>
</dbReference>
<dbReference type="CDD" id="cd02885">
    <property type="entry name" value="NUDIX_IPP_Isomerase"/>
    <property type="match status" value="1"/>
</dbReference>
<dbReference type="GO" id="GO:0005737">
    <property type="term" value="C:cytoplasm"/>
    <property type="evidence" value="ECO:0007669"/>
    <property type="project" value="TreeGrafter"/>
</dbReference>
<evidence type="ECO:0000313" key="13">
    <source>
        <dbReference type="EMBL" id="MBT1695810.1"/>
    </source>
</evidence>
<evidence type="ECO:0000256" key="9">
    <source>
        <dbReference type="ARBA" id="ARBA00023235"/>
    </source>
</evidence>
<dbReference type="InterPro" id="IPR000086">
    <property type="entry name" value="NUDIX_hydrolase_dom"/>
</dbReference>
<feature type="active site" evidence="11">
    <location>
        <position position="111"/>
    </location>
</feature>
<feature type="active site" evidence="11">
    <location>
        <position position="64"/>
    </location>
</feature>
<comment type="caution">
    <text evidence="13">The sequence shown here is derived from an EMBL/GenBank/DDBJ whole genome shotgun (WGS) entry which is preliminary data.</text>
</comment>
<dbReference type="GO" id="GO:0046872">
    <property type="term" value="F:metal ion binding"/>
    <property type="evidence" value="ECO:0007669"/>
    <property type="project" value="UniProtKB-KW"/>
</dbReference>
<evidence type="ECO:0000256" key="5">
    <source>
        <dbReference type="ARBA" id="ARBA00022723"/>
    </source>
</evidence>
<dbReference type="GO" id="GO:0009240">
    <property type="term" value="P:isopentenyl diphosphate biosynthetic process"/>
    <property type="evidence" value="ECO:0007669"/>
    <property type="project" value="TreeGrafter"/>
</dbReference>
<evidence type="ECO:0000259" key="12">
    <source>
        <dbReference type="PROSITE" id="PS51462"/>
    </source>
</evidence>
<keyword evidence="6" id="KW-0460">Magnesium</keyword>
<dbReference type="HAMAP" id="MF_00202">
    <property type="entry name" value="Idi"/>
    <property type="match status" value="1"/>
</dbReference>
<dbReference type="EMBL" id="JAHESF010000002">
    <property type="protein sequence ID" value="MBT1695810.1"/>
    <property type="molecule type" value="Genomic_DNA"/>
</dbReference>
<evidence type="ECO:0000256" key="11">
    <source>
        <dbReference type="PIRSR" id="PIRSR018427-1"/>
    </source>
</evidence>
<evidence type="ECO:0000256" key="7">
    <source>
        <dbReference type="ARBA" id="ARBA00023211"/>
    </source>
</evidence>
<proteinExistence type="inferred from homology"/>
<dbReference type="PROSITE" id="PS51462">
    <property type="entry name" value="NUDIX"/>
    <property type="match status" value="1"/>
</dbReference>
<dbReference type="Pfam" id="PF00293">
    <property type="entry name" value="NUDIX"/>
    <property type="match status" value="1"/>
</dbReference>
<keyword evidence="8" id="KW-0414">Isoprene biosynthesis</keyword>
<keyword evidence="4" id="KW-0963">Cytoplasm</keyword>
<evidence type="ECO:0000256" key="1">
    <source>
        <dbReference type="ARBA" id="ARBA00004826"/>
    </source>
</evidence>
<name>A0AAP2DGC1_9BACT</name>
<dbReference type="NCBIfam" id="NF002995">
    <property type="entry name" value="PRK03759.1"/>
    <property type="match status" value="1"/>
</dbReference>
<dbReference type="PANTHER" id="PTHR10885">
    <property type="entry name" value="ISOPENTENYL-DIPHOSPHATE DELTA-ISOMERASE"/>
    <property type="match status" value="1"/>
</dbReference>
<dbReference type="Gene3D" id="3.90.79.10">
    <property type="entry name" value="Nucleoside Triphosphate Pyrophosphohydrolase"/>
    <property type="match status" value="1"/>
</dbReference>
<comment type="similarity">
    <text evidence="2">Belongs to the IPP isomerase type 1 family.</text>
</comment>
<dbReference type="AlphaFoldDB" id="A0AAP2DGC1"/>
<evidence type="ECO:0000256" key="3">
    <source>
        <dbReference type="ARBA" id="ARBA00012057"/>
    </source>
</evidence>
<comment type="pathway">
    <text evidence="1">Isoprenoid biosynthesis; dimethylallyl diphosphate biosynthesis; dimethylallyl diphosphate from isopentenyl diphosphate: step 1/1.</text>
</comment>
<accession>A0AAP2DGC1</accession>
<dbReference type="PIRSF" id="PIRSF018427">
    <property type="entry name" value="Isopntndiph_ism"/>
    <property type="match status" value="1"/>
</dbReference>
<keyword evidence="9 13" id="KW-0413">Isomerase</keyword>
<dbReference type="EC" id="5.3.3.2" evidence="3 10"/>
<reference evidence="13 14" key="1">
    <citation type="submission" date="2021-05" db="EMBL/GenBank/DDBJ databases">
        <title>A Polyphasic approach of four new species of the genus Ohtaekwangia: Ohtaekwangia histidinii sp. nov., Ohtaekwangia cretensis sp. nov., Ohtaekwangia indiensis sp. nov., Ohtaekwangia reichenbachii sp. nov. from diverse environment.</title>
        <authorList>
            <person name="Octaviana S."/>
        </authorList>
    </citation>
    <scope>NUCLEOTIDE SEQUENCE [LARGE SCALE GENOMIC DNA]</scope>
    <source>
        <strain evidence="13 14">PWU4</strain>
    </source>
</reference>
<dbReference type="InterPro" id="IPR011876">
    <property type="entry name" value="IsopentenylPP_isomerase_typ1"/>
</dbReference>
<dbReference type="RefSeq" id="WP_254160499.1">
    <property type="nucleotide sequence ID" value="NZ_JAHESF010000002.1"/>
</dbReference>
<sequence length="171" mass="20108">MEMVILVDQNDNPIGTMEKMEAHRKGELHRAISVMIYNSKGEMLLQKRASSKYHSGGLWTNACCSHPLPGEKTEDAARRRLREEMGIDLQPRFAYKFIYRTDLDQNLIEHEYDHVFVGTFNGTPDINSSEVEDWKFVSTEWLKKDIRHNPDHYTYWFRLIIDQLTNKTIDS</sequence>
<evidence type="ECO:0000256" key="2">
    <source>
        <dbReference type="ARBA" id="ARBA00007579"/>
    </source>
</evidence>
<keyword evidence="5" id="KW-0479">Metal-binding</keyword>
<dbReference type="GO" id="GO:0004452">
    <property type="term" value="F:isopentenyl-diphosphate delta-isomerase activity"/>
    <property type="evidence" value="ECO:0007669"/>
    <property type="project" value="UniProtKB-UniRule"/>
</dbReference>
<evidence type="ECO:0000256" key="4">
    <source>
        <dbReference type="ARBA" id="ARBA00022490"/>
    </source>
</evidence>
<evidence type="ECO:0000313" key="14">
    <source>
        <dbReference type="Proteomes" id="UP001319200"/>
    </source>
</evidence>
<organism evidence="13 14">
    <name type="scientific">Chryseosolibacter histidini</name>
    <dbReference type="NCBI Taxonomy" id="2782349"/>
    <lineage>
        <taxon>Bacteria</taxon>
        <taxon>Pseudomonadati</taxon>
        <taxon>Bacteroidota</taxon>
        <taxon>Cytophagia</taxon>
        <taxon>Cytophagales</taxon>
        <taxon>Chryseotaleaceae</taxon>
        <taxon>Chryseosolibacter</taxon>
    </lineage>
</organism>
<keyword evidence="14" id="KW-1185">Reference proteome</keyword>
<keyword evidence="7" id="KW-0464">Manganese</keyword>
<evidence type="ECO:0000256" key="10">
    <source>
        <dbReference type="NCBIfam" id="TIGR02150"/>
    </source>
</evidence>